<evidence type="ECO:0008006" key="4">
    <source>
        <dbReference type="Google" id="ProtNLM"/>
    </source>
</evidence>
<reference evidence="3" key="1">
    <citation type="submission" date="2011-03" db="EMBL/GenBank/DDBJ databases">
        <title>Draft genome sequence of Brevundimonas diminuta.</title>
        <authorList>
            <person name="Brown P.J.B."/>
            <person name="Buechlein A."/>
            <person name="Hemmerich C."/>
            <person name="Brun Y.V."/>
        </authorList>
    </citation>
    <scope>NUCLEOTIDE SEQUENCE [LARGE SCALE GENOMIC DNA]</scope>
    <source>
        <strain evidence="3">C19</strain>
    </source>
</reference>
<dbReference type="EMBL" id="GL883077">
    <property type="protein sequence ID" value="EGF92088.1"/>
    <property type="molecule type" value="Genomic_DNA"/>
</dbReference>
<dbReference type="Proteomes" id="UP000006512">
    <property type="component" value="Unassembled WGS sequence"/>
</dbReference>
<evidence type="ECO:0000313" key="3">
    <source>
        <dbReference type="Proteomes" id="UP000006512"/>
    </source>
</evidence>
<proteinExistence type="predicted"/>
<name>F4QK61_9CAUL</name>
<organism evidence="2 3">
    <name type="scientific">Asticcacaulis biprosthecium C19</name>
    <dbReference type="NCBI Taxonomy" id="715226"/>
    <lineage>
        <taxon>Bacteria</taxon>
        <taxon>Pseudomonadati</taxon>
        <taxon>Pseudomonadota</taxon>
        <taxon>Alphaproteobacteria</taxon>
        <taxon>Caulobacterales</taxon>
        <taxon>Caulobacteraceae</taxon>
        <taxon>Asticcacaulis</taxon>
    </lineage>
</organism>
<gene>
    <name evidence="2" type="ORF">ABI_05210</name>
</gene>
<dbReference type="HOGENOM" id="CLU_122302_0_0_5"/>
<dbReference type="eggNOG" id="COG5529">
    <property type="taxonomic scope" value="Bacteria"/>
</dbReference>
<dbReference type="RefSeq" id="WP_006271258.1">
    <property type="nucleotide sequence ID" value="NZ_GL883077.1"/>
</dbReference>
<protein>
    <recommendedName>
        <fullName evidence="4">Lipoprotein</fullName>
    </recommendedName>
</protein>
<accession>F4QK61</accession>
<feature type="region of interest" description="Disordered" evidence="1">
    <location>
        <begin position="192"/>
        <end position="212"/>
    </location>
</feature>
<evidence type="ECO:0000256" key="1">
    <source>
        <dbReference type="SAM" id="MobiDB-lite"/>
    </source>
</evidence>
<evidence type="ECO:0000313" key="2">
    <source>
        <dbReference type="EMBL" id="EGF92088.1"/>
    </source>
</evidence>
<dbReference type="PROSITE" id="PS51257">
    <property type="entry name" value="PROKAR_LIPOPROTEIN"/>
    <property type="match status" value="1"/>
</dbReference>
<dbReference type="STRING" id="715226.ABI_05210"/>
<sequence length="212" mass="23054">MGGLGGRFGRTLLALVVIAVTVGCDAGPSAVLPDGGGETVVVEEKKAPVWAERQKNAKAEPEGLEQASMAVIDPPAAESEAQKASKVVITETRYGDWPLWSKNRKYSAYENATYHYEKHGAEFGAASYDDWVVKVHGFIHSPPKGTQTLRRKNGDTLFYDPKGNVFAVMTKQGAPRTMFRPDNGAAYWQKQKQIEADRKLGRDPSGDGGDGR</sequence>
<dbReference type="AlphaFoldDB" id="F4QK61"/>
<keyword evidence="3" id="KW-1185">Reference proteome</keyword>